<name>A0ABP9PJM8_9BACT</name>
<evidence type="ECO:0000313" key="2">
    <source>
        <dbReference type="Proteomes" id="UP001499852"/>
    </source>
</evidence>
<reference evidence="2" key="1">
    <citation type="journal article" date="2019" name="Int. J. Syst. Evol. Microbiol.">
        <title>The Global Catalogue of Microorganisms (GCM) 10K type strain sequencing project: providing services to taxonomists for standard genome sequencing and annotation.</title>
        <authorList>
            <consortium name="The Broad Institute Genomics Platform"/>
            <consortium name="The Broad Institute Genome Sequencing Center for Infectious Disease"/>
            <person name="Wu L."/>
            <person name="Ma J."/>
        </authorList>
    </citation>
    <scope>NUCLEOTIDE SEQUENCE [LARGE SCALE GENOMIC DNA]</scope>
    <source>
        <strain evidence="2">JCM 18053</strain>
    </source>
</reference>
<dbReference type="EMBL" id="BAABIA010000008">
    <property type="protein sequence ID" value="GAA5145989.1"/>
    <property type="molecule type" value="Genomic_DNA"/>
</dbReference>
<comment type="caution">
    <text evidence="1">The sequence shown here is derived from an EMBL/GenBank/DDBJ whole genome shotgun (WGS) entry which is preliminary data.</text>
</comment>
<proteinExistence type="predicted"/>
<dbReference type="Proteomes" id="UP001499852">
    <property type="component" value="Unassembled WGS sequence"/>
</dbReference>
<protein>
    <submittedName>
        <fullName evidence="1">Uncharacterized protein</fullName>
    </submittedName>
</protein>
<organism evidence="1 2">
    <name type="scientific">Prosthecobacter algae</name>
    <dbReference type="NCBI Taxonomy" id="1144682"/>
    <lineage>
        <taxon>Bacteria</taxon>
        <taxon>Pseudomonadati</taxon>
        <taxon>Verrucomicrobiota</taxon>
        <taxon>Verrucomicrobiia</taxon>
        <taxon>Verrucomicrobiales</taxon>
        <taxon>Verrucomicrobiaceae</taxon>
        <taxon>Prosthecobacter</taxon>
    </lineage>
</organism>
<sequence>MRAFERVVADKDLTIENIHAHHFFWLLEMTVARAQQLRKPIIIAGLPGYGYDNHLEDEAGAETRLRLLQAGYLYPSRLPQGARFTFLSDPAAREKRRVKMAAMRASDFKLPPPPSQ</sequence>
<keyword evidence="2" id="KW-1185">Reference proteome</keyword>
<evidence type="ECO:0000313" key="1">
    <source>
        <dbReference type="EMBL" id="GAA5145989.1"/>
    </source>
</evidence>
<accession>A0ABP9PJM8</accession>
<gene>
    <name evidence="1" type="ORF">GCM10023213_38400</name>
</gene>